<gene>
    <name evidence="4" type="primary">LOC116286767</name>
</gene>
<keyword evidence="2" id="KW-0472">Membrane</keyword>
<dbReference type="OrthoDB" id="6020371at2759"/>
<keyword evidence="2" id="KW-0812">Transmembrane</keyword>
<dbReference type="Proteomes" id="UP000515163">
    <property type="component" value="Unplaced"/>
</dbReference>
<accession>A0A6P8H1D2</accession>
<feature type="transmembrane region" description="Helical" evidence="2">
    <location>
        <begin position="192"/>
        <end position="213"/>
    </location>
</feature>
<evidence type="ECO:0000256" key="1">
    <source>
        <dbReference type="SAM" id="MobiDB-lite"/>
    </source>
</evidence>
<feature type="transmembrane region" description="Helical" evidence="2">
    <location>
        <begin position="151"/>
        <end position="171"/>
    </location>
</feature>
<feature type="region of interest" description="Disordered" evidence="1">
    <location>
        <begin position="357"/>
        <end position="380"/>
    </location>
</feature>
<sequence length="398" mass="46825">MLADHLITIYCKMQAYFRRSRSKKEWLSDVIQIIHFLIVIGYLWAGLVEFIRNPPFFDAYGDAATRNSLPEGLFENDPRTLDKLQSLRLMDLPIFFMVLAYFGVCVWLKFKGLSWLVTVCITLSVLCFFFVNYWAYIYFDWRYFPTRNLGLDFQVVTIALSATCIFMVIFYERKKMPFKFKPTLPIKPLGKIHVIANFIPCFLIIFTCLIMWFSKLYQSWACFKNHEDVMSLCERTTMVQCYPCDTCTPDGLKKCVKDRHQMYHCLSDLMNVVKKTEGSFCLFNYNISIYTFLTVFAYVGGLVVFLSTFYRIVMHYFFRLSFLIIGWWRRKRGSHSEENPTTLESLQETSLSPYDYMNENDDNTSVDNEERPAESSERITDKEMVIVSTNHSLVDSLT</sequence>
<organism evidence="3 4">
    <name type="scientific">Actinia tenebrosa</name>
    <name type="common">Australian red waratah sea anemone</name>
    <dbReference type="NCBI Taxonomy" id="6105"/>
    <lineage>
        <taxon>Eukaryota</taxon>
        <taxon>Metazoa</taxon>
        <taxon>Cnidaria</taxon>
        <taxon>Anthozoa</taxon>
        <taxon>Hexacorallia</taxon>
        <taxon>Actiniaria</taxon>
        <taxon>Actiniidae</taxon>
        <taxon>Actinia</taxon>
    </lineage>
</organism>
<protein>
    <submittedName>
        <fullName evidence="4">Uncharacterized protein LOC116286767</fullName>
    </submittedName>
</protein>
<dbReference type="RefSeq" id="XP_031549201.1">
    <property type="nucleotide sequence ID" value="XM_031693341.1"/>
</dbReference>
<reference evidence="4" key="1">
    <citation type="submission" date="2025-08" db="UniProtKB">
        <authorList>
            <consortium name="RefSeq"/>
        </authorList>
    </citation>
    <scope>IDENTIFICATION</scope>
    <source>
        <tissue evidence="4">Tentacle</tissue>
    </source>
</reference>
<dbReference type="InParanoid" id="A0A6P8H1D2"/>
<evidence type="ECO:0000313" key="3">
    <source>
        <dbReference type="Proteomes" id="UP000515163"/>
    </source>
</evidence>
<feature type="transmembrane region" description="Helical" evidence="2">
    <location>
        <begin position="287"/>
        <end position="310"/>
    </location>
</feature>
<feature type="transmembrane region" description="Helical" evidence="2">
    <location>
        <begin position="89"/>
        <end position="108"/>
    </location>
</feature>
<evidence type="ECO:0000313" key="4">
    <source>
        <dbReference type="RefSeq" id="XP_031549201.1"/>
    </source>
</evidence>
<feature type="transmembrane region" description="Helical" evidence="2">
    <location>
        <begin position="115"/>
        <end position="139"/>
    </location>
</feature>
<dbReference type="AlphaFoldDB" id="A0A6P8H1D2"/>
<feature type="compositionally biased region" description="Basic and acidic residues" evidence="1">
    <location>
        <begin position="368"/>
        <end position="380"/>
    </location>
</feature>
<dbReference type="GeneID" id="116286767"/>
<proteinExistence type="predicted"/>
<feature type="transmembrane region" description="Helical" evidence="2">
    <location>
        <begin position="26"/>
        <end position="45"/>
    </location>
</feature>
<name>A0A6P8H1D2_ACTTE</name>
<keyword evidence="3" id="KW-1185">Reference proteome</keyword>
<keyword evidence="2" id="KW-1133">Transmembrane helix</keyword>
<evidence type="ECO:0000256" key="2">
    <source>
        <dbReference type="SAM" id="Phobius"/>
    </source>
</evidence>
<dbReference type="KEGG" id="aten:116286767"/>